<proteinExistence type="predicted"/>
<sequence length="107" mass="11783">MVVATIDRDDCYGIVETVDVEVRTDVQTGCVALGLNSDSSLKVRATHAITIPDWIRQRLDLSPASTISPDRVYALCLGKLPEFPRRENNAPSPLSMDTLPVEIRETS</sequence>
<keyword evidence="3" id="KW-1185">Reference proteome</keyword>
<evidence type="ECO:0000313" key="3">
    <source>
        <dbReference type="Proteomes" id="UP001607302"/>
    </source>
</evidence>
<dbReference type="AlphaFoldDB" id="A0ABD2BRF5"/>
<name>A0ABD2BRF5_VESSQ</name>
<evidence type="ECO:0000256" key="1">
    <source>
        <dbReference type="SAM" id="MobiDB-lite"/>
    </source>
</evidence>
<evidence type="ECO:0000313" key="2">
    <source>
        <dbReference type="EMBL" id="KAL2735357.1"/>
    </source>
</evidence>
<dbReference type="EMBL" id="JAUDFV010000064">
    <property type="protein sequence ID" value="KAL2735357.1"/>
    <property type="molecule type" value="Genomic_DNA"/>
</dbReference>
<protein>
    <submittedName>
        <fullName evidence="2">Uncharacterized protein</fullName>
    </submittedName>
</protein>
<comment type="caution">
    <text evidence="2">The sequence shown here is derived from an EMBL/GenBank/DDBJ whole genome shotgun (WGS) entry which is preliminary data.</text>
</comment>
<feature type="region of interest" description="Disordered" evidence="1">
    <location>
        <begin position="85"/>
        <end position="107"/>
    </location>
</feature>
<gene>
    <name evidence="2" type="ORF">V1478_002997</name>
</gene>
<reference evidence="2 3" key="1">
    <citation type="journal article" date="2024" name="Ann. Entomol. Soc. Am.">
        <title>Genomic analyses of the southern and eastern yellowjacket wasps (Hymenoptera: Vespidae) reveal evolutionary signatures of social life.</title>
        <authorList>
            <person name="Catto M.A."/>
            <person name="Caine P.B."/>
            <person name="Orr S.E."/>
            <person name="Hunt B.G."/>
            <person name="Goodisman M.A.D."/>
        </authorList>
    </citation>
    <scope>NUCLEOTIDE SEQUENCE [LARGE SCALE GENOMIC DNA]</scope>
    <source>
        <strain evidence="2">233</strain>
        <tissue evidence="2">Head and thorax</tissue>
    </source>
</reference>
<accession>A0ABD2BRF5</accession>
<organism evidence="2 3">
    <name type="scientific">Vespula squamosa</name>
    <name type="common">Southern yellow jacket</name>
    <name type="synonym">Wasp</name>
    <dbReference type="NCBI Taxonomy" id="30214"/>
    <lineage>
        <taxon>Eukaryota</taxon>
        <taxon>Metazoa</taxon>
        <taxon>Ecdysozoa</taxon>
        <taxon>Arthropoda</taxon>
        <taxon>Hexapoda</taxon>
        <taxon>Insecta</taxon>
        <taxon>Pterygota</taxon>
        <taxon>Neoptera</taxon>
        <taxon>Endopterygota</taxon>
        <taxon>Hymenoptera</taxon>
        <taxon>Apocrita</taxon>
        <taxon>Aculeata</taxon>
        <taxon>Vespoidea</taxon>
        <taxon>Vespidae</taxon>
        <taxon>Vespinae</taxon>
        <taxon>Vespula</taxon>
    </lineage>
</organism>
<dbReference type="Proteomes" id="UP001607302">
    <property type="component" value="Unassembled WGS sequence"/>
</dbReference>